<evidence type="ECO:0000313" key="2">
    <source>
        <dbReference type="Proteomes" id="UP001240984"/>
    </source>
</evidence>
<keyword evidence="2" id="KW-1185">Reference proteome</keyword>
<accession>A0ABT9MTZ2</accession>
<evidence type="ECO:0000313" key="1">
    <source>
        <dbReference type="EMBL" id="MDP9794894.1"/>
    </source>
</evidence>
<reference evidence="1 2" key="1">
    <citation type="submission" date="2023-07" db="EMBL/GenBank/DDBJ databases">
        <title>Sequencing the genomes of 1000 actinobacteria strains.</title>
        <authorList>
            <person name="Klenk H.-P."/>
        </authorList>
    </citation>
    <scope>NUCLEOTIDE SEQUENCE [LARGE SCALE GENOMIC DNA]</scope>
    <source>
        <strain evidence="1 2">DSM 44710</strain>
    </source>
</reference>
<organism evidence="1 2">
    <name type="scientific">Catenuloplanes nepalensis</name>
    <dbReference type="NCBI Taxonomy" id="587533"/>
    <lineage>
        <taxon>Bacteria</taxon>
        <taxon>Bacillati</taxon>
        <taxon>Actinomycetota</taxon>
        <taxon>Actinomycetes</taxon>
        <taxon>Micromonosporales</taxon>
        <taxon>Micromonosporaceae</taxon>
        <taxon>Catenuloplanes</taxon>
    </lineage>
</organism>
<evidence type="ECO:0008006" key="3">
    <source>
        <dbReference type="Google" id="ProtNLM"/>
    </source>
</evidence>
<gene>
    <name evidence="1" type="ORF">J2S43_003406</name>
</gene>
<dbReference type="Proteomes" id="UP001240984">
    <property type="component" value="Unassembled WGS sequence"/>
</dbReference>
<comment type="caution">
    <text evidence="1">The sequence shown here is derived from an EMBL/GenBank/DDBJ whole genome shotgun (WGS) entry which is preliminary data.</text>
</comment>
<protein>
    <recommendedName>
        <fullName evidence="3">Alpha/beta hydrolase</fullName>
    </recommendedName>
</protein>
<proteinExistence type="predicted"/>
<sequence length="41" mass="4454">MTVPADLPFLSLHGFPVDAGHAAWLRARFPVRVETAPTATH</sequence>
<dbReference type="EMBL" id="JAUSRA010000001">
    <property type="protein sequence ID" value="MDP9794894.1"/>
    <property type="molecule type" value="Genomic_DNA"/>
</dbReference>
<name>A0ABT9MTZ2_9ACTN</name>